<comment type="function">
    <text evidence="15">Involved in multiple aspects of sperm assembly including acrosome attachment, shaping of the sperm head and in the early aspects of axoneme development. Not essential for primary cilium biogenesis.</text>
</comment>
<dbReference type="SMART" id="SM00072">
    <property type="entry name" value="GuKc"/>
    <property type="match status" value="1"/>
</dbReference>
<sequence>MTRAKKASSTQAVRSRGEWQPRLRASTGKGKEEMEDEFDGVLKAEVVAEGLSVLGRTGSGSQQAYLNLVLQGGNLNNVELLSEYVYLQHLDLSYNSIRDLSCVSHMPYLLELNVSNNELQTFFDFKPPRNLKEVDFSFNQITEMKDLSAYHALTTLILDSNNISEIKGLQNCSSLTYLSMAYNRIAEISGLTNLFIKTLCLSNNEIVKIRGLESLQALENLDLANNKINSLEGLEGLDLLQTINLKDNQISDLKELRYIDDLPLLRELNLLNNPIQDHPDYWLTVLFMLQRLSELDGMKIKVEEKVTALNKHGPPPEVVAAQDHMSNIMYSMTQPQRVFDSTLPSLDAPYPMLILTGPQSCGKRELTHRLCRQFKDFFRYGACHTTRDPYFGEDKRFDYHFITQEAFDEMTCSGKFIVTMKYSYHHYALSKDTIESIAREGLACCTHMEIEGVRSLKNTYFEPRYILVVPMNKEKYEGSLRRKGLFSRPEIELAVSRVDMYMQINQDLPGFFDAAVNVDDLDDAYVQLSRLIKEFLGLTDQIDSATSRAGSGDRAYPGLQDSSTTMDSSASTTGRFGPITDTNEFLDSAARKYSARVSAKLAIHKSPMEEASMQRRQQAARRALVGKPPSAYAHLFERSTVTAPATLGPDHRLLDRASYTSMLPSGSNVSQERSLLGASPETSSQESGSTSGLSMLSSAGVFSAEGSASFRTPIINIHGPEEEQVEPMILRAEPEPEGDQVGDIASEAPVPLPLTESIIGRPSRTRKSSSPRGTATSRPGSNKKPVLPPIPSGRKIAKT</sequence>
<dbReference type="InterPro" id="IPR025875">
    <property type="entry name" value="Leu-rich_rpt_4"/>
</dbReference>
<feature type="compositionally biased region" description="Polar residues" evidence="18">
    <location>
        <begin position="663"/>
        <end position="673"/>
    </location>
</feature>
<evidence type="ECO:0000256" key="8">
    <source>
        <dbReference type="ARBA" id="ARBA00022777"/>
    </source>
</evidence>
<keyword evidence="13" id="KW-0966">Cell projection</keyword>
<dbReference type="GO" id="GO:0005524">
    <property type="term" value="F:ATP binding"/>
    <property type="evidence" value="ECO:0007669"/>
    <property type="project" value="UniProtKB-KW"/>
</dbReference>
<dbReference type="FunFam" id="3.80.10.10:FF:000191">
    <property type="entry name" value="Leucine rich repeats and guanylate kinase domain containing"/>
    <property type="match status" value="1"/>
</dbReference>
<dbReference type="InterPro" id="IPR008145">
    <property type="entry name" value="GK/Ca_channel_bsu"/>
</dbReference>
<evidence type="ECO:0000256" key="14">
    <source>
        <dbReference type="ARBA" id="ARBA00023329"/>
    </source>
</evidence>
<dbReference type="GO" id="GO:0001669">
    <property type="term" value="C:acrosomal vesicle"/>
    <property type="evidence" value="ECO:0007669"/>
    <property type="project" value="UniProtKB-SubCell"/>
</dbReference>
<evidence type="ECO:0000256" key="1">
    <source>
        <dbReference type="ARBA" id="ARBA00004120"/>
    </source>
</evidence>
<evidence type="ECO:0000256" key="13">
    <source>
        <dbReference type="ARBA" id="ARBA00023273"/>
    </source>
</evidence>
<feature type="region of interest" description="Disordered" evidence="18">
    <location>
        <begin position="547"/>
        <end position="576"/>
    </location>
</feature>
<dbReference type="SUPFAM" id="SSF52058">
    <property type="entry name" value="L domain-like"/>
    <property type="match status" value="1"/>
</dbReference>
<keyword evidence="10" id="KW-0067">ATP-binding</keyword>
<accession>A0A6P7ZB91</accession>
<dbReference type="KEGG" id="muo:115479232"/>
<keyword evidence="3" id="KW-0963">Cytoplasm</keyword>
<proteinExistence type="predicted"/>
<dbReference type="GeneID" id="115479232"/>
<gene>
    <name evidence="21" type="primary">LRGUK</name>
</gene>
<keyword evidence="9" id="KW-0221">Differentiation</keyword>
<evidence type="ECO:0000256" key="17">
    <source>
        <dbReference type="ARBA" id="ARBA00071205"/>
    </source>
</evidence>
<evidence type="ECO:0000256" key="5">
    <source>
        <dbReference type="ARBA" id="ARBA00022679"/>
    </source>
</evidence>
<dbReference type="PROSITE" id="PS50052">
    <property type="entry name" value="GUANYLATE_KINASE_2"/>
    <property type="match status" value="1"/>
</dbReference>
<evidence type="ECO:0000256" key="12">
    <source>
        <dbReference type="ARBA" id="ARBA00023212"/>
    </source>
</evidence>
<keyword evidence="6" id="KW-0677">Repeat</keyword>
<dbReference type="FunFam" id="3.40.50.300:FF:000828">
    <property type="entry name" value="leucine-rich repeat and guanylate kinase domain-containing protein-like"/>
    <property type="match status" value="1"/>
</dbReference>
<evidence type="ECO:0000256" key="9">
    <source>
        <dbReference type="ARBA" id="ARBA00022782"/>
    </source>
</evidence>
<dbReference type="PANTHER" id="PTHR23117:SF18">
    <property type="entry name" value="LEUCINE-RICH REPEAT AND GUANYLATE KINASE DOMAIN-CONTAINING PROTEIN"/>
    <property type="match status" value="1"/>
</dbReference>
<evidence type="ECO:0000256" key="11">
    <source>
        <dbReference type="ARBA" id="ARBA00022871"/>
    </source>
</evidence>
<dbReference type="PROSITE" id="PS51450">
    <property type="entry name" value="LRR"/>
    <property type="match status" value="6"/>
</dbReference>
<evidence type="ECO:0000313" key="21">
    <source>
        <dbReference type="RefSeq" id="XP_030072924.1"/>
    </source>
</evidence>
<dbReference type="Pfam" id="PF14580">
    <property type="entry name" value="LRR_9"/>
    <property type="match status" value="1"/>
</dbReference>
<dbReference type="Pfam" id="PF13516">
    <property type="entry name" value="LRR_6"/>
    <property type="match status" value="1"/>
</dbReference>
<dbReference type="RefSeq" id="XP_030072924.1">
    <property type="nucleotide sequence ID" value="XM_030217064.1"/>
</dbReference>
<evidence type="ECO:0000259" key="19">
    <source>
        <dbReference type="PROSITE" id="PS50052"/>
    </source>
</evidence>
<dbReference type="InterPro" id="IPR027417">
    <property type="entry name" value="P-loop_NTPase"/>
</dbReference>
<evidence type="ECO:0000256" key="3">
    <source>
        <dbReference type="ARBA" id="ARBA00022490"/>
    </source>
</evidence>
<dbReference type="CDD" id="cd00071">
    <property type="entry name" value="GMPK"/>
    <property type="match status" value="1"/>
</dbReference>
<feature type="region of interest" description="Disordered" evidence="18">
    <location>
        <begin position="1"/>
        <end position="34"/>
    </location>
</feature>
<evidence type="ECO:0000256" key="16">
    <source>
        <dbReference type="ARBA" id="ARBA00062266"/>
    </source>
</evidence>
<dbReference type="SMART" id="SM00365">
    <property type="entry name" value="LRR_SD22"/>
    <property type="match status" value="6"/>
</dbReference>
<evidence type="ECO:0000256" key="10">
    <source>
        <dbReference type="ARBA" id="ARBA00022840"/>
    </source>
</evidence>
<keyword evidence="11" id="KW-0744">Spermatogenesis</keyword>
<dbReference type="GO" id="GO:0005829">
    <property type="term" value="C:cytosol"/>
    <property type="evidence" value="ECO:0007669"/>
    <property type="project" value="TreeGrafter"/>
</dbReference>
<dbReference type="Pfam" id="PF00625">
    <property type="entry name" value="Guanylate_kin"/>
    <property type="match status" value="1"/>
</dbReference>
<comment type="subcellular location">
    <subcellularLocation>
        <location evidence="1">Cytoplasm</location>
        <location evidence="1">Cytoskeleton</location>
        <location evidence="1">Cilium basal body</location>
    </subcellularLocation>
    <subcellularLocation>
        <location evidence="2">Cytoplasmic vesicle</location>
        <location evidence="2">Secretory vesicle</location>
        <location evidence="2">Acrosome</location>
    </subcellularLocation>
</comment>
<keyword evidence="20" id="KW-1185">Reference proteome</keyword>
<feature type="domain" description="Guanylate kinase-like" evidence="19">
    <location>
        <begin position="350"/>
        <end position="533"/>
    </location>
</feature>
<evidence type="ECO:0000313" key="20">
    <source>
        <dbReference type="Proteomes" id="UP000515156"/>
    </source>
</evidence>
<evidence type="ECO:0000256" key="6">
    <source>
        <dbReference type="ARBA" id="ARBA00022737"/>
    </source>
</evidence>
<evidence type="ECO:0000256" key="18">
    <source>
        <dbReference type="SAM" id="MobiDB-lite"/>
    </source>
</evidence>
<evidence type="ECO:0000256" key="2">
    <source>
        <dbReference type="ARBA" id="ARBA00004218"/>
    </source>
</evidence>
<dbReference type="InParanoid" id="A0A6P7ZB91"/>
<evidence type="ECO:0000256" key="15">
    <source>
        <dbReference type="ARBA" id="ARBA00054148"/>
    </source>
</evidence>
<dbReference type="Pfam" id="PF12799">
    <property type="entry name" value="LRR_4"/>
    <property type="match status" value="1"/>
</dbReference>
<feature type="region of interest" description="Disordered" evidence="18">
    <location>
        <begin position="663"/>
        <end position="693"/>
    </location>
</feature>
<organism evidence="20 21">
    <name type="scientific">Microcaecilia unicolor</name>
    <dbReference type="NCBI Taxonomy" id="1415580"/>
    <lineage>
        <taxon>Eukaryota</taxon>
        <taxon>Metazoa</taxon>
        <taxon>Chordata</taxon>
        <taxon>Craniata</taxon>
        <taxon>Vertebrata</taxon>
        <taxon>Euteleostomi</taxon>
        <taxon>Amphibia</taxon>
        <taxon>Gymnophiona</taxon>
        <taxon>Siphonopidae</taxon>
        <taxon>Microcaecilia</taxon>
    </lineage>
</organism>
<evidence type="ECO:0000256" key="4">
    <source>
        <dbReference type="ARBA" id="ARBA00022614"/>
    </source>
</evidence>
<dbReference type="Gene3D" id="3.40.50.300">
    <property type="entry name" value="P-loop containing nucleotide triphosphate hydrolases"/>
    <property type="match status" value="1"/>
</dbReference>
<evidence type="ECO:0000256" key="7">
    <source>
        <dbReference type="ARBA" id="ARBA00022741"/>
    </source>
</evidence>
<feature type="compositionally biased region" description="Low complexity" evidence="18">
    <location>
        <begin position="561"/>
        <end position="573"/>
    </location>
</feature>
<dbReference type="FunFam" id="3.80.10.10:FF:000238">
    <property type="entry name" value="Leucine rich repeats and guanylate kinase domain containing"/>
    <property type="match status" value="1"/>
</dbReference>
<dbReference type="InterPro" id="IPR001611">
    <property type="entry name" value="Leu-rich_rpt"/>
</dbReference>
<keyword evidence="5" id="KW-0808">Transferase</keyword>
<keyword evidence="7" id="KW-0547">Nucleotide-binding</keyword>
<feature type="compositionally biased region" description="Low complexity" evidence="18">
    <location>
        <begin position="679"/>
        <end position="693"/>
    </location>
</feature>
<dbReference type="PANTHER" id="PTHR23117">
    <property type="entry name" value="GUANYLATE KINASE-RELATED"/>
    <property type="match status" value="1"/>
</dbReference>
<dbReference type="InterPro" id="IPR008144">
    <property type="entry name" value="Guanylate_kin-like_dom"/>
</dbReference>
<dbReference type="GO" id="GO:0030154">
    <property type="term" value="P:cell differentiation"/>
    <property type="evidence" value="ECO:0007669"/>
    <property type="project" value="UniProtKB-KW"/>
</dbReference>
<dbReference type="InterPro" id="IPR032675">
    <property type="entry name" value="LRR_dom_sf"/>
</dbReference>
<dbReference type="Gene3D" id="3.80.10.10">
    <property type="entry name" value="Ribonuclease Inhibitor"/>
    <property type="match status" value="2"/>
</dbReference>
<keyword evidence="8 21" id="KW-0418">Kinase</keyword>
<dbReference type="GO" id="GO:0004385">
    <property type="term" value="F:GMP kinase activity"/>
    <property type="evidence" value="ECO:0007669"/>
    <property type="project" value="TreeGrafter"/>
</dbReference>
<dbReference type="CTD" id="136332"/>
<feature type="region of interest" description="Disordered" evidence="18">
    <location>
        <begin position="735"/>
        <end position="799"/>
    </location>
</feature>
<dbReference type="FunCoup" id="A0A6P7ZB91">
    <property type="interactions" value="105"/>
</dbReference>
<name>A0A6P7ZB91_9AMPH</name>
<protein>
    <recommendedName>
        <fullName evidence="17">Leucine-rich repeat and guanylate kinase domain-containing protein</fullName>
    </recommendedName>
</protein>
<dbReference type="Proteomes" id="UP000515156">
    <property type="component" value="Chromosome 10"/>
</dbReference>
<keyword evidence="12" id="KW-0206">Cytoskeleton</keyword>
<comment type="subunit">
    <text evidence="16">Interacts (via guanylate kinase-like domain) with RIMBP3 (via coiled-coil region). Interacts (via guanylate kinase-like domain) with HOOK2. Interacts (via LRRCT domain) with KLC3. Interacts with HOOK1 and HOOK3.</text>
</comment>
<keyword evidence="14" id="KW-0968">Cytoplasmic vesicle</keyword>
<keyword evidence="4" id="KW-0433">Leucine-rich repeat</keyword>
<dbReference type="GO" id="GO:0007283">
    <property type="term" value="P:spermatogenesis"/>
    <property type="evidence" value="ECO:0007669"/>
    <property type="project" value="UniProtKB-KW"/>
</dbReference>
<dbReference type="SUPFAM" id="SSF52540">
    <property type="entry name" value="P-loop containing nucleoside triphosphate hydrolases"/>
    <property type="match status" value="1"/>
</dbReference>
<dbReference type="OrthoDB" id="6334211at2759"/>
<dbReference type="AlphaFoldDB" id="A0A6P7ZB91"/>
<reference evidence="21" key="1">
    <citation type="submission" date="2025-08" db="UniProtKB">
        <authorList>
            <consortium name="RefSeq"/>
        </authorList>
    </citation>
    <scope>IDENTIFICATION</scope>
</reference>